<dbReference type="AlphaFoldDB" id="A0A1M6DYK5"/>
<evidence type="ECO:0000256" key="1">
    <source>
        <dbReference type="SAM" id="SignalP"/>
    </source>
</evidence>
<dbReference type="InParanoid" id="A0A1M6DYK5"/>
<dbReference type="RefSeq" id="WP_143158250.1">
    <property type="nucleotide sequence ID" value="NZ_FQYR01000002.1"/>
</dbReference>
<gene>
    <name evidence="2" type="ORF">SAMN02745181_0876</name>
</gene>
<feature type="signal peptide" evidence="1">
    <location>
        <begin position="1"/>
        <end position="18"/>
    </location>
</feature>
<accession>A0A1M6DYK5</accession>
<keyword evidence="3" id="KW-1185">Reference proteome</keyword>
<name>A0A1M6DYK5_9BACT</name>
<evidence type="ECO:0000313" key="2">
    <source>
        <dbReference type="EMBL" id="SHI78332.1"/>
    </source>
</evidence>
<proteinExistence type="predicted"/>
<organism evidence="2 3">
    <name type="scientific">Rubritalea squalenifaciens DSM 18772</name>
    <dbReference type="NCBI Taxonomy" id="1123071"/>
    <lineage>
        <taxon>Bacteria</taxon>
        <taxon>Pseudomonadati</taxon>
        <taxon>Verrucomicrobiota</taxon>
        <taxon>Verrucomicrobiia</taxon>
        <taxon>Verrucomicrobiales</taxon>
        <taxon>Rubritaleaceae</taxon>
        <taxon>Rubritalea</taxon>
    </lineage>
</organism>
<dbReference type="STRING" id="1123071.SAMN02745181_0876"/>
<protein>
    <submittedName>
        <fullName evidence="2">Uncharacterized protein</fullName>
    </submittedName>
</protein>
<dbReference type="Proteomes" id="UP000184510">
    <property type="component" value="Unassembled WGS sequence"/>
</dbReference>
<reference evidence="2 3" key="1">
    <citation type="submission" date="2016-11" db="EMBL/GenBank/DDBJ databases">
        <authorList>
            <person name="Jaros S."/>
            <person name="Januszkiewicz K."/>
            <person name="Wedrychowicz H."/>
        </authorList>
    </citation>
    <scope>NUCLEOTIDE SEQUENCE [LARGE SCALE GENOMIC DNA]</scope>
    <source>
        <strain evidence="2 3">DSM 18772</strain>
    </source>
</reference>
<feature type="chain" id="PRO_5013064955" evidence="1">
    <location>
        <begin position="19"/>
        <end position="115"/>
    </location>
</feature>
<keyword evidence="1" id="KW-0732">Signal</keyword>
<evidence type="ECO:0000313" key="3">
    <source>
        <dbReference type="Proteomes" id="UP000184510"/>
    </source>
</evidence>
<dbReference type="EMBL" id="FQYR01000002">
    <property type="protein sequence ID" value="SHI78332.1"/>
    <property type="molecule type" value="Genomic_DNA"/>
</dbReference>
<sequence>MYRLVLLCSILALGTAAAEDVPYDVVTYDTVKKFCEDKNVEFKDWMRVYQDRVKAGTNIIYPKQGQIHNPNSPDQQLALMVAFYSKIRSEKGYALIDVGEKFLVFQKGSGGGSGR</sequence>